<evidence type="ECO:0000256" key="7">
    <source>
        <dbReference type="SAM" id="Phobius"/>
    </source>
</evidence>
<evidence type="ECO:0000256" key="5">
    <source>
        <dbReference type="ARBA" id="ARBA00022989"/>
    </source>
</evidence>
<dbReference type="GO" id="GO:0016020">
    <property type="term" value="C:membrane"/>
    <property type="evidence" value="ECO:0007669"/>
    <property type="project" value="UniProtKB-SubCell"/>
</dbReference>
<dbReference type="Pfam" id="PF01694">
    <property type="entry name" value="Rhomboid"/>
    <property type="match status" value="2"/>
</dbReference>
<evidence type="ECO:0000256" key="1">
    <source>
        <dbReference type="ARBA" id="ARBA00004141"/>
    </source>
</evidence>
<feature type="transmembrane region" description="Helical" evidence="7">
    <location>
        <begin position="160"/>
        <end position="183"/>
    </location>
</feature>
<feature type="transmembrane region" description="Helical" evidence="7">
    <location>
        <begin position="220"/>
        <end position="239"/>
    </location>
</feature>
<dbReference type="PANTHER" id="PTHR43731:SF14">
    <property type="entry name" value="PRESENILIN-ASSOCIATED RHOMBOID-LIKE PROTEIN, MITOCHONDRIAL"/>
    <property type="match status" value="1"/>
</dbReference>
<comment type="caution">
    <text evidence="9">The sequence shown here is derived from an EMBL/GenBank/DDBJ whole genome shotgun (WGS) entry which is preliminary data.</text>
</comment>
<dbReference type="RefSeq" id="WP_066319591.1">
    <property type="nucleotide sequence ID" value="NZ_LQRT01000058.1"/>
</dbReference>
<feature type="domain" description="Peptidase S54 rhomboid" evidence="8">
    <location>
        <begin position="152"/>
        <end position="239"/>
    </location>
</feature>
<comment type="subcellular location">
    <subcellularLocation>
        <location evidence="1">Membrane</location>
        <topology evidence="1">Multi-pass membrane protein</topology>
    </subcellularLocation>
</comment>
<evidence type="ECO:0000313" key="10">
    <source>
        <dbReference type="Proteomes" id="UP000076715"/>
    </source>
</evidence>
<evidence type="ECO:0000256" key="6">
    <source>
        <dbReference type="ARBA" id="ARBA00023136"/>
    </source>
</evidence>
<dbReference type="GO" id="GO:0004252">
    <property type="term" value="F:serine-type endopeptidase activity"/>
    <property type="evidence" value="ECO:0007669"/>
    <property type="project" value="InterPro"/>
</dbReference>
<evidence type="ECO:0000256" key="4">
    <source>
        <dbReference type="ARBA" id="ARBA00022801"/>
    </source>
</evidence>
<sequence>MGRITDTVKVLLIINIIFFVGSTSLGDNAYEWFALWFPKNDNFQVWQIVTHMFMHGGISHIFFNMFALFMFGSHLENSIGKNKFLFIYFFSGLGAVGFQILFTYFQFNPGYQAYIEAGFSSSEVITFIQETIAAGQYSVYPEIPRDVTEKMIGAYATPMVGASGAIFGVLAAFAVLYPNLPLYIMFIPIPIKAKYLIGGYFLLDLYSGITGQALLGPSNVAHWAHIGGAVIGFITMWYWKKNSFNQHRWN</sequence>
<dbReference type="SUPFAM" id="SSF144091">
    <property type="entry name" value="Rhomboid-like"/>
    <property type="match status" value="1"/>
</dbReference>
<accession>A0A162X872</accession>
<dbReference type="InterPro" id="IPR035952">
    <property type="entry name" value="Rhomboid-like_sf"/>
</dbReference>
<keyword evidence="4" id="KW-0378">Hydrolase</keyword>
<keyword evidence="10" id="KW-1185">Reference proteome</keyword>
<gene>
    <name evidence="9" type="ORF">AWE51_18195</name>
</gene>
<dbReference type="PANTHER" id="PTHR43731">
    <property type="entry name" value="RHOMBOID PROTEASE"/>
    <property type="match status" value="1"/>
</dbReference>
<dbReference type="InterPro" id="IPR022764">
    <property type="entry name" value="Peptidase_S54_rhomboid_dom"/>
</dbReference>
<dbReference type="Gene3D" id="1.20.1540.10">
    <property type="entry name" value="Rhomboid-like"/>
    <property type="match status" value="1"/>
</dbReference>
<feature type="transmembrane region" description="Helical" evidence="7">
    <location>
        <begin position="7"/>
        <end position="25"/>
    </location>
</feature>
<reference evidence="9 10" key="1">
    <citation type="submission" date="2016-01" db="EMBL/GenBank/DDBJ databases">
        <title>The draft genome sequence of Aquimarina sp. RZW4-3-2.</title>
        <authorList>
            <person name="Wang Y."/>
        </authorList>
    </citation>
    <scope>NUCLEOTIDE SEQUENCE [LARGE SCALE GENOMIC DNA]</scope>
    <source>
        <strain evidence="9 10">RZW4-3-2</strain>
    </source>
</reference>
<name>A0A162X872_9FLAO</name>
<dbReference type="Proteomes" id="UP000076715">
    <property type="component" value="Unassembled WGS sequence"/>
</dbReference>
<organism evidence="9 10">
    <name type="scientific">Aquimarina aggregata</name>
    <dbReference type="NCBI Taxonomy" id="1642818"/>
    <lineage>
        <taxon>Bacteria</taxon>
        <taxon>Pseudomonadati</taxon>
        <taxon>Bacteroidota</taxon>
        <taxon>Flavobacteriia</taxon>
        <taxon>Flavobacteriales</taxon>
        <taxon>Flavobacteriaceae</taxon>
        <taxon>Aquimarina</taxon>
    </lineage>
</organism>
<keyword evidence="9" id="KW-0645">Protease</keyword>
<keyword evidence="5 7" id="KW-1133">Transmembrane helix</keyword>
<evidence type="ECO:0000256" key="3">
    <source>
        <dbReference type="ARBA" id="ARBA00022692"/>
    </source>
</evidence>
<dbReference type="EMBL" id="LQRT01000058">
    <property type="protein sequence ID" value="KZS38479.1"/>
    <property type="molecule type" value="Genomic_DNA"/>
</dbReference>
<dbReference type="GO" id="GO:0006508">
    <property type="term" value="P:proteolysis"/>
    <property type="evidence" value="ECO:0007669"/>
    <property type="project" value="UniProtKB-KW"/>
</dbReference>
<proteinExistence type="inferred from homology"/>
<evidence type="ECO:0000256" key="2">
    <source>
        <dbReference type="ARBA" id="ARBA00009045"/>
    </source>
</evidence>
<dbReference type="AlphaFoldDB" id="A0A162X872"/>
<dbReference type="OrthoDB" id="9807874at2"/>
<comment type="similarity">
    <text evidence="2">Belongs to the peptidase S54 family.</text>
</comment>
<keyword evidence="6 7" id="KW-0472">Membrane</keyword>
<feature type="transmembrane region" description="Helical" evidence="7">
    <location>
        <begin position="84"/>
        <end position="105"/>
    </location>
</feature>
<dbReference type="STRING" id="1642818.AWE51_18195"/>
<evidence type="ECO:0000313" key="9">
    <source>
        <dbReference type="EMBL" id="KZS38479.1"/>
    </source>
</evidence>
<keyword evidence="3 7" id="KW-0812">Transmembrane</keyword>
<feature type="domain" description="Peptidase S54 rhomboid" evidence="8">
    <location>
        <begin position="43"/>
        <end position="104"/>
    </location>
</feature>
<evidence type="ECO:0000259" key="8">
    <source>
        <dbReference type="Pfam" id="PF01694"/>
    </source>
</evidence>
<feature type="transmembrane region" description="Helical" evidence="7">
    <location>
        <begin position="45"/>
        <end position="72"/>
    </location>
</feature>
<dbReference type="InterPro" id="IPR050925">
    <property type="entry name" value="Rhomboid_protease_S54"/>
</dbReference>
<protein>
    <submittedName>
        <fullName evidence="9">Rhomboid family intramembrane serine protease</fullName>
    </submittedName>
</protein>